<gene>
    <name evidence="1" type="ORF">SAMN05421640_2081</name>
</gene>
<evidence type="ECO:0000313" key="2">
    <source>
        <dbReference type="Proteomes" id="UP000198393"/>
    </source>
</evidence>
<dbReference type="OrthoDB" id="9813817at2"/>
<name>A0A239JB60_EKHLU</name>
<dbReference type="Pfam" id="PF11950">
    <property type="entry name" value="DUF3467"/>
    <property type="match status" value="1"/>
</dbReference>
<dbReference type="InterPro" id="IPR021857">
    <property type="entry name" value="DUF3467"/>
</dbReference>
<protein>
    <recommendedName>
        <fullName evidence="3">DUF3467 domain-containing protein</fullName>
    </recommendedName>
</protein>
<dbReference type="Proteomes" id="UP000198393">
    <property type="component" value="Unassembled WGS sequence"/>
</dbReference>
<dbReference type="RefSeq" id="WP_089356793.1">
    <property type="nucleotide sequence ID" value="NZ_FZPD01000003.1"/>
</dbReference>
<dbReference type="EMBL" id="FZPD01000003">
    <property type="protein sequence ID" value="SNT03055.1"/>
    <property type="molecule type" value="Genomic_DNA"/>
</dbReference>
<organism evidence="1 2">
    <name type="scientific">Ekhidna lutea</name>
    <dbReference type="NCBI Taxonomy" id="447679"/>
    <lineage>
        <taxon>Bacteria</taxon>
        <taxon>Pseudomonadati</taxon>
        <taxon>Bacteroidota</taxon>
        <taxon>Cytophagia</taxon>
        <taxon>Cytophagales</taxon>
        <taxon>Reichenbachiellaceae</taxon>
        <taxon>Ekhidna</taxon>
    </lineage>
</organism>
<reference evidence="1 2" key="1">
    <citation type="submission" date="2017-06" db="EMBL/GenBank/DDBJ databases">
        <authorList>
            <person name="Kim H.J."/>
            <person name="Triplett B.A."/>
        </authorList>
    </citation>
    <scope>NUCLEOTIDE SEQUENCE [LARGE SCALE GENOMIC DNA]</scope>
    <source>
        <strain evidence="1 2">DSM 19307</strain>
    </source>
</reference>
<accession>A0A239JB60</accession>
<keyword evidence="2" id="KW-1185">Reference proteome</keyword>
<dbReference type="AlphaFoldDB" id="A0A239JB60"/>
<sequence>MSDDQKKKDDSKIQKDNQINIELSEETAEGIYANLAMIAHSSSEFVIDFIRLMPGVPKAKVKSRIVVTPEHAKRLLNALQDNIQKYEANFGEVKQTEETPKFPMNFGGTMGEA</sequence>
<evidence type="ECO:0000313" key="1">
    <source>
        <dbReference type="EMBL" id="SNT03055.1"/>
    </source>
</evidence>
<proteinExistence type="predicted"/>
<evidence type="ECO:0008006" key="3">
    <source>
        <dbReference type="Google" id="ProtNLM"/>
    </source>
</evidence>